<feature type="compositionally biased region" description="Basic and acidic residues" evidence="1">
    <location>
        <begin position="129"/>
        <end position="156"/>
    </location>
</feature>
<evidence type="ECO:0000313" key="3">
    <source>
        <dbReference type="Proteomes" id="UP000198211"/>
    </source>
</evidence>
<dbReference type="AlphaFoldDB" id="A0A225WLL7"/>
<comment type="caution">
    <text evidence="2">The sequence shown here is derived from an EMBL/GenBank/DDBJ whole genome shotgun (WGS) entry which is preliminary data.</text>
</comment>
<gene>
    <name evidence="2" type="ORF">PHMEG_0008086</name>
</gene>
<proteinExistence type="predicted"/>
<feature type="region of interest" description="Disordered" evidence="1">
    <location>
        <begin position="127"/>
        <end position="156"/>
    </location>
</feature>
<organism evidence="2 3">
    <name type="scientific">Phytophthora megakarya</name>
    <dbReference type="NCBI Taxonomy" id="4795"/>
    <lineage>
        <taxon>Eukaryota</taxon>
        <taxon>Sar</taxon>
        <taxon>Stramenopiles</taxon>
        <taxon>Oomycota</taxon>
        <taxon>Peronosporomycetes</taxon>
        <taxon>Peronosporales</taxon>
        <taxon>Peronosporaceae</taxon>
        <taxon>Phytophthora</taxon>
    </lineage>
</organism>
<accession>A0A225WLL7</accession>
<reference evidence="3" key="1">
    <citation type="submission" date="2017-03" db="EMBL/GenBank/DDBJ databases">
        <title>Phytopthora megakarya and P. palmivora, two closely related causual agents of cacao black pod achieved similar genome size and gene model numbers by different mechanisms.</title>
        <authorList>
            <person name="Ali S."/>
            <person name="Shao J."/>
            <person name="Larry D.J."/>
            <person name="Kronmiller B."/>
            <person name="Shen D."/>
            <person name="Strem M.D."/>
            <person name="Melnick R.L."/>
            <person name="Guiltinan M.J."/>
            <person name="Tyler B.M."/>
            <person name="Meinhardt L.W."/>
            <person name="Bailey B.A."/>
        </authorList>
    </citation>
    <scope>NUCLEOTIDE SEQUENCE [LARGE SCALE GENOMIC DNA]</scope>
    <source>
        <strain evidence="3">zdho120</strain>
    </source>
</reference>
<dbReference type="EMBL" id="NBNE01000674">
    <property type="protein sequence ID" value="OWZ17907.1"/>
    <property type="molecule type" value="Genomic_DNA"/>
</dbReference>
<dbReference type="Proteomes" id="UP000198211">
    <property type="component" value="Unassembled WGS sequence"/>
</dbReference>
<name>A0A225WLL7_9STRA</name>
<protein>
    <submittedName>
        <fullName evidence="2">Uncharacterized protein</fullName>
    </submittedName>
</protein>
<sequence>MQYDSTQLLDGAHCTWDNGYGLVSELAPGERYVQTFLILRESFLRLRTLKGIEFDADAASSVWVVMVGHQTKILRSNDGKKRLIVCTVRSNYLDKWNRVQITKSKKRAKSMERGSWKLVAAIDPVSGGKMEEKHNQSQRKIPRDSHPVPHRCPCHDFHPIHDTSYSRIPSQ</sequence>
<evidence type="ECO:0000256" key="1">
    <source>
        <dbReference type="SAM" id="MobiDB-lite"/>
    </source>
</evidence>
<evidence type="ECO:0000313" key="2">
    <source>
        <dbReference type="EMBL" id="OWZ17907.1"/>
    </source>
</evidence>
<keyword evidence="3" id="KW-1185">Reference proteome</keyword>